<gene>
    <name evidence="2" type="ORF">NTG6680_2236</name>
</gene>
<evidence type="ECO:0000256" key="1">
    <source>
        <dbReference type="SAM" id="MobiDB-lite"/>
    </source>
</evidence>
<sequence length="250" mass="27046">MTINLDQNDGLEKQQLSQDTDDQIKFSGESRRRFATSGLAVSGVILTLASRPVLGADAFCLSPSGFCSGNTSQHGACPPASSVTAKFVTNPDETFLTAFPKSNQSNTSYNSRRLSDMLTIPWPEPQVANVNAPVQAEKGKLGAASYMTAFRASSGSNSSAQKGKGANNITVPTSTSVIAPPNPPFQTQELLQCLVKALQHARSGATPYLTEDRIRSMFYEWQDHGTFSPTVNVNWNASEIIYYLKQTQNN</sequence>
<protein>
    <submittedName>
        <fullName evidence="2">Uncharacterized protein</fullName>
    </submittedName>
</protein>
<dbReference type="RefSeq" id="WP_239797258.1">
    <property type="nucleotide sequence ID" value="NZ_OU912926.1"/>
</dbReference>
<reference evidence="2 3" key="1">
    <citation type="submission" date="2021-10" db="EMBL/GenBank/DDBJ databases">
        <authorList>
            <person name="Koch H."/>
        </authorList>
    </citation>
    <scope>NUCLEOTIDE SEQUENCE [LARGE SCALE GENOMIC DNA]</scope>
    <source>
        <strain evidence="2">6680</strain>
    </source>
</reference>
<accession>A0ABM8Z0W0</accession>
<feature type="region of interest" description="Disordered" evidence="1">
    <location>
        <begin position="1"/>
        <end position="20"/>
    </location>
</feature>
<name>A0ABM8Z0W0_9PROT</name>
<evidence type="ECO:0000313" key="2">
    <source>
        <dbReference type="EMBL" id="CAG9933485.1"/>
    </source>
</evidence>
<dbReference type="Proteomes" id="UP000839052">
    <property type="component" value="Chromosome"/>
</dbReference>
<dbReference type="EMBL" id="OU912926">
    <property type="protein sequence ID" value="CAG9933485.1"/>
    <property type="molecule type" value="Genomic_DNA"/>
</dbReference>
<organism evidence="2 3">
    <name type="scientific">Candidatus Nitrotoga arctica</name>
    <dbReference type="NCBI Taxonomy" id="453162"/>
    <lineage>
        <taxon>Bacteria</taxon>
        <taxon>Pseudomonadati</taxon>
        <taxon>Pseudomonadota</taxon>
        <taxon>Betaproteobacteria</taxon>
        <taxon>Nitrosomonadales</taxon>
        <taxon>Gallionellaceae</taxon>
        <taxon>Candidatus Nitrotoga</taxon>
    </lineage>
</organism>
<evidence type="ECO:0000313" key="3">
    <source>
        <dbReference type="Proteomes" id="UP000839052"/>
    </source>
</evidence>
<proteinExistence type="predicted"/>
<keyword evidence="3" id="KW-1185">Reference proteome</keyword>